<keyword evidence="3" id="KW-1185">Reference proteome</keyword>
<proteinExistence type="predicted"/>
<gene>
    <name evidence="2" type="ORF">B0T14DRAFT_491901</name>
</gene>
<evidence type="ECO:0000313" key="3">
    <source>
        <dbReference type="Proteomes" id="UP001175000"/>
    </source>
</evidence>
<dbReference type="AlphaFoldDB" id="A0AA39XH29"/>
<accession>A0AA39XH29</accession>
<organism evidence="2 3">
    <name type="scientific">Immersiella caudata</name>
    <dbReference type="NCBI Taxonomy" id="314043"/>
    <lineage>
        <taxon>Eukaryota</taxon>
        <taxon>Fungi</taxon>
        <taxon>Dikarya</taxon>
        <taxon>Ascomycota</taxon>
        <taxon>Pezizomycotina</taxon>
        <taxon>Sordariomycetes</taxon>
        <taxon>Sordariomycetidae</taxon>
        <taxon>Sordariales</taxon>
        <taxon>Lasiosphaeriaceae</taxon>
        <taxon>Immersiella</taxon>
    </lineage>
</organism>
<keyword evidence="1" id="KW-0472">Membrane</keyword>
<feature type="transmembrane region" description="Helical" evidence="1">
    <location>
        <begin position="54"/>
        <end position="76"/>
    </location>
</feature>
<evidence type="ECO:0000313" key="2">
    <source>
        <dbReference type="EMBL" id="KAK0633789.1"/>
    </source>
</evidence>
<dbReference type="EMBL" id="JAULSU010000001">
    <property type="protein sequence ID" value="KAK0633789.1"/>
    <property type="molecule type" value="Genomic_DNA"/>
</dbReference>
<protein>
    <submittedName>
        <fullName evidence="2">Uncharacterized protein</fullName>
    </submittedName>
</protein>
<keyword evidence="1" id="KW-1133">Transmembrane helix</keyword>
<name>A0AA39XH29_9PEZI</name>
<comment type="caution">
    <text evidence="2">The sequence shown here is derived from an EMBL/GenBank/DDBJ whole genome shotgun (WGS) entry which is preliminary data.</text>
</comment>
<sequence length="135" mass="14747">MDCAVGALQLQEILITIPDNMGMQDAASAAWQMLSSSCNLAGLGLTALFTNKRFLGATAAMVTLVFVAKPITVAIIEAENRKRDSETRENIARIKAESVRIEAESRENIARIEADIARIEAESRENIARIQAESR</sequence>
<evidence type="ECO:0000256" key="1">
    <source>
        <dbReference type="SAM" id="Phobius"/>
    </source>
</evidence>
<keyword evidence="1" id="KW-0812">Transmembrane</keyword>
<reference evidence="2" key="1">
    <citation type="submission" date="2023-06" db="EMBL/GenBank/DDBJ databases">
        <title>Genome-scale phylogeny and comparative genomics of the fungal order Sordariales.</title>
        <authorList>
            <consortium name="Lawrence Berkeley National Laboratory"/>
            <person name="Hensen N."/>
            <person name="Bonometti L."/>
            <person name="Westerberg I."/>
            <person name="Brannstrom I.O."/>
            <person name="Guillou S."/>
            <person name="Cros-Aarteil S."/>
            <person name="Calhoun S."/>
            <person name="Haridas S."/>
            <person name="Kuo A."/>
            <person name="Mondo S."/>
            <person name="Pangilinan J."/>
            <person name="Riley R."/>
            <person name="Labutti K."/>
            <person name="Andreopoulos B."/>
            <person name="Lipzen A."/>
            <person name="Chen C."/>
            <person name="Yanf M."/>
            <person name="Daum C."/>
            <person name="Ng V."/>
            <person name="Clum A."/>
            <person name="Steindorff A."/>
            <person name="Ohm R."/>
            <person name="Martin F."/>
            <person name="Silar P."/>
            <person name="Natvig D."/>
            <person name="Lalanne C."/>
            <person name="Gautier V."/>
            <person name="Ament-Velasquez S.L."/>
            <person name="Kruys A."/>
            <person name="Hutchinson M.I."/>
            <person name="Powell A.J."/>
            <person name="Barry K."/>
            <person name="Miller A.N."/>
            <person name="Grigoriev I.V."/>
            <person name="Debuchy R."/>
            <person name="Gladieux P."/>
            <person name="Thoren M.H."/>
            <person name="Johannesson H."/>
        </authorList>
    </citation>
    <scope>NUCLEOTIDE SEQUENCE</scope>
    <source>
        <strain evidence="2">CBS 606.72</strain>
    </source>
</reference>
<dbReference type="Proteomes" id="UP001175000">
    <property type="component" value="Unassembled WGS sequence"/>
</dbReference>